<sequence>MDVIAKTKSQSTPAKAMSKMHSWPPMEQGIERPMSDMAPMFSAPALLWGPGLPKTLCPVPEEDPMPHPAALAKTGSFLEAPVGPADLENQRQTEELRRVLRAMYKTHFRMETDICSGKAQGASADASLSITPSAEDLKAELLAHSRKPPQRSGLPSIRTGRLAQRSASDAVTSLPFSPARPEPQALMAFPQAVSCPPEFWGEDKPQELCAGRQAKSMEFLLDNLLDLSVAALVSPSGSLGRLAAAPEALGFTMRSPFEQRVPPGGVLQAA</sequence>
<feature type="compositionally biased region" description="Polar residues" evidence="1">
    <location>
        <begin position="165"/>
        <end position="175"/>
    </location>
</feature>
<proteinExistence type="predicted"/>
<dbReference type="AlphaFoldDB" id="A0AAV1IIW1"/>
<dbReference type="Proteomes" id="UP001314263">
    <property type="component" value="Unassembled WGS sequence"/>
</dbReference>
<feature type="region of interest" description="Disordered" evidence="1">
    <location>
        <begin position="1"/>
        <end position="24"/>
    </location>
</feature>
<name>A0AAV1IIW1_9CHLO</name>
<organism evidence="2 3">
    <name type="scientific">Coccomyxa viridis</name>
    <dbReference type="NCBI Taxonomy" id="1274662"/>
    <lineage>
        <taxon>Eukaryota</taxon>
        <taxon>Viridiplantae</taxon>
        <taxon>Chlorophyta</taxon>
        <taxon>core chlorophytes</taxon>
        <taxon>Trebouxiophyceae</taxon>
        <taxon>Trebouxiophyceae incertae sedis</taxon>
        <taxon>Coccomyxaceae</taxon>
        <taxon>Coccomyxa</taxon>
    </lineage>
</organism>
<reference evidence="2 3" key="1">
    <citation type="submission" date="2023-10" db="EMBL/GenBank/DDBJ databases">
        <authorList>
            <person name="Maclean D."/>
            <person name="Macfadyen A."/>
        </authorList>
    </citation>
    <scope>NUCLEOTIDE SEQUENCE [LARGE SCALE GENOMIC DNA]</scope>
</reference>
<evidence type="ECO:0000313" key="3">
    <source>
        <dbReference type="Proteomes" id="UP001314263"/>
    </source>
</evidence>
<gene>
    <name evidence="2" type="ORF">CVIRNUC_009360</name>
</gene>
<keyword evidence="3" id="KW-1185">Reference proteome</keyword>
<comment type="caution">
    <text evidence="2">The sequence shown here is derived from an EMBL/GenBank/DDBJ whole genome shotgun (WGS) entry which is preliminary data.</text>
</comment>
<dbReference type="EMBL" id="CAUYUE010000014">
    <property type="protein sequence ID" value="CAK0786147.1"/>
    <property type="molecule type" value="Genomic_DNA"/>
</dbReference>
<evidence type="ECO:0000313" key="2">
    <source>
        <dbReference type="EMBL" id="CAK0786147.1"/>
    </source>
</evidence>
<evidence type="ECO:0000256" key="1">
    <source>
        <dbReference type="SAM" id="MobiDB-lite"/>
    </source>
</evidence>
<feature type="region of interest" description="Disordered" evidence="1">
    <location>
        <begin position="143"/>
        <end position="176"/>
    </location>
</feature>
<accession>A0AAV1IIW1</accession>
<protein>
    <submittedName>
        <fullName evidence="2">Uncharacterized protein</fullName>
    </submittedName>
</protein>